<evidence type="ECO:0000313" key="2">
    <source>
        <dbReference type="EMBL" id="PIQ71302.1"/>
    </source>
</evidence>
<organism evidence="2 3">
    <name type="scientific">Candidatus Roizmanbacteria bacterium CG11_big_fil_rev_8_21_14_0_20_37_16</name>
    <dbReference type="NCBI Taxonomy" id="1974857"/>
    <lineage>
        <taxon>Bacteria</taxon>
        <taxon>Candidatus Roizmaniibacteriota</taxon>
    </lineage>
</organism>
<comment type="caution">
    <text evidence="2">The sequence shown here is derived from an EMBL/GenBank/DDBJ whole genome shotgun (WGS) entry which is preliminary data.</text>
</comment>
<gene>
    <name evidence="2" type="ORF">COV87_04205</name>
</gene>
<comment type="similarity">
    <text evidence="1">Belongs to the phD/YefM antitoxin family.</text>
</comment>
<sequence>MIQQLINDEKFTNIQTAQAGLTRLFLDAQKTGTFYRVLKNDQPLGVLLSNDRWQSIVEDLEALSSPSYKIKITKARKEKNTIKSSVIKKQLGI</sequence>
<dbReference type="SUPFAM" id="SSF143120">
    <property type="entry name" value="YefM-like"/>
    <property type="match status" value="1"/>
</dbReference>
<dbReference type="AlphaFoldDB" id="A0A2H0KJ79"/>
<dbReference type="Proteomes" id="UP000229497">
    <property type="component" value="Unassembled WGS sequence"/>
</dbReference>
<name>A0A2H0KJ79_9BACT</name>
<dbReference type="InterPro" id="IPR036165">
    <property type="entry name" value="YefM-like_sf"/>
</dbReference>
<evidence type="ECO:0000313" key="3">
    <source>
        <dbReference type="Proteomes" id="UP000229497"/>
    </source>
</evidence>
<accession>A0A2H0KJ79</accession>
<evidence type="ECO:0008006" key="4">
    <source>
        <dbReference type="Google" id="ProtNLM"/>
    </source>
</evidence>
<dbReference type="EMBL" id="PCVK01000119">
    <property type="protein sequence ID" value="PIQ71302.1"/>
    <property type="molecule type" value="Genomic_DNA"/>
</dbReference>
<protein>
    <recommendedName>
        <fullName evidence="4">Antitoxin</fullName>
    </recommendedName>
</protein>
<proteinExistence type="inferred from homology"/>
<evidence type="ECO:0000256" key="1">
    <source>
        <dbReference type="ARBA" id="ARBA00009981"/>
    </source>
</evidence>
<reference evidence="2 3" key="1">
    <citation type="submission" date="2017-09" db="EMBL/GenBank/DDBJ databases">
        <title>Depth-based differentiation of microbial function through sediment-hosted aquifers and enrichment of novel symbionts in the deep terrestrial subsurface.</title>
        <authorList>
            <person name="Probst A.J."/>
            <person name="Ladd B."/>
            <person name="Jarett J.K."/>
            <person name="Geller-Mcgrath D.E."/>
            <person name="Sieber C.M."/>
            <person name="Emerson J.B."/>
            <person name="Anantharaman K."/>
            <person name="Thomas B.C."/>
            <person name="Malmstrom R."/>
            <person name="Stieglmeier M."/>
            <person name="Klingl A."/>
            <person name="Woyke T."/>
            <person name="Ryan C.M."/>
            <person name="Banfield J.F."/>
        </authorList>
    </citation>
    <scope>NUCLEOTIDE SEQUENCE [LARGE SCALE GENOMIC DNA]</scope>
    <source>
        <strain evidence="2">CG11_big_fil_rev_8_21_14_0_20_37_16</strain>
    </source>
</reference>